<sequence length="71" mass="8338">MNKAQAYFQNEIEIFQNRLQRCAMFSQDKIRDELPAKPSDRDVERNRHTLEKCVIQCADKNVELVPALTKT</sequence>
<dbReference type="VEuPathDB" id="VectorBase:BGLB004507"/>
<reference evidence="2" key="1">
    <citation type="submission" date="2020-05" db="UniProtKB">
        <authorList>
            <consortium name="EnsemblMetazoa"/>
        </authorList>
    </citation>
    <scope>IDENTIFICATION</scope>
    <source>
        <strain evidence="2">BB02</strain>
    </source>
</reference>
<dbReference type="AlphaFoldDB" id="A0A2C9JLT5"/>
<dbReference type="GO" id="GO:0005737">
    <property type="term" value="C:cytoplasm"/>
    <property type="evidence" value="ECO:0007669"/>
    <property type="project" value="TreeGrafter"/>
</dbReference>
<protein>
    <recommendedName>
        <fullName evidence="4">Mitochondrial import inner membrane translocase subunit</fullName>
    </recommendedName>
</protein>
<dbReference type="Pfam" id="PF05811">
    <property type="entry name" value="DUF842"/>
    <property type="match status" value="1"/>
</dbReference>
<evidence type="ECO:0000313" key="2">
    <source>
        <dbReference type="EnsemblMetazoa" id="BGLB004507-PB"/>
    </source>
</evidence>
<gene>
    <name evidence="2" type="primary">106059341</name>
</gene>
<dbReference type="KEGG" id="bgt:106059341"/>
<evidence type="ECO:0008006" key="4">
    <source>
        <dbReference type="Google" id="ProtNLM"/>
    </source>
</evidence>
<dbReference type="InterPro" id="IPR008560">
    <property type="entry name" value="DUF842_euk"/>
</dbReference>
<dbReference type="VEuPathDB" id="VectorBase:BGLAX_049035"/>
<organism evidence="2 3">
    <name type="scientific">Biomphalaria glabrata</name>
    <name type="common">Bloodfluke planorb</name>
    <name type="synonym">Freshwater snail</name>
    <dbReference type="NCBI Taxonomy" id="6526"/>
    <lineage>
        <taxon>Eukaryota</taxon>
        <taxon>Metazoa</taxon>
        <taxon>Spiralia</taxon>
        <taxon>Lophotrochozoa</taxon>
        <taxon>Mollusca</taxon>
        <taxon>Gastropoda</taxon>
        <taxon>Heterobranchia</taxon>
        <taxon>Euthyneura</taxon>
        <taxon>Panpulmonata</taxon>
        <taxon>Hygrophila</taxon>
        <taxon>Lymnaeoidea</taxon>
        <taxon>Planorbidae</taxon>
        <taxon>Biomphalaria</taxon>
    </lineage>
</organism>
<dbReference type="PANTHER" id="PTHR21096:SF0">
    <property type="entry name" value="PROTEIN FAM136A"/>
    <property type="match status" value="1"/>
</dbReference>
<dbReference type="PANTHER" id="PTHR21096">
    <property type="entry name" value="PROTEIN FAM136A"/>
    <property type="match status" value="1"/>
</dbReference>
<comment type="similarity">
    <text evidence="1">Belongs to the FAM136 family.</text>
</comment>
<name>A0A2C9JLT5_BIOGL</name>
<dbReference type="EnsemblMetazoa" id="BGLB004507-RB">
    <property type="protein sequence ID" value="BGLB004507-PB"/>
    <property type="gene ID" value="BGLB004507"/>
</dbReference>
<evidence type="ECO:0000313" key="3">
    <source>
        <dbReference type="Proteomes" id="UP000076420"/>
    </source>
</evidence>
<dbReference type="STRING" id="6526.A0A2C9JLT5"/>
<accession>A0A2C9JLT5</accession>
<evidence type="ECO:0000256" key="1">
    <source>
        <dbReference type="ARBA" id="ARBA00009952"/>
    </source>
</evidence>
<dbReference type="Proteomes" id="UP000076420">
    <property type="component" value="Unassembled WGS sequence"/>
</dbReference>
<proteinExistence type="inferred from homology"/>